<organism evidence="1 2">
    <name type="scientific">Apiospora phragmitis</name>
    <dbReference type="NCBI Taxonomy" id="2905665"/>
    <lineage>
        <taxon>Eukaryota</taxon>
        <taxon>Fungi</taxon>
        <taxon>Dikarya</taxon>
        <taxon>Ascomycota</taxon>
        <taxon>Pezizomycotina</taxon>
        <taxon>Sordariomycetes</taxon>
        <taxon>Xylariomycetidae</taxon>
        <taxon>Amphisphaeriales</taxon>
        <taxon>Apiosporaceae</taxon>
        <taxon>Apiospora</taxon>
    </lineage>
</organism>
<dbReference type="GeneID" id="92089566"/>
<dbReference type="Proteomes" id="UP001480595">
    <property type="component" value="Unassembled WGS sequence"/>
</dbReference>
<proteinExistence type="predicted"/>
<reference evidence="1 2" key="1">
    <citation type="submission" date="2023-01" db="EMBL/GenBank/DDBJ databases">
        <title>Analysis of 21 Apiospora genomes using comparative genomics revels a genus with tremendous synthesis potential of carbohydrate active enzymes and secondary metabolites.</title>
        <authorList>
            <person name="Sorensen T."/>
        </authorList>
    </citation>
    <scope>NUCLEOTIDE SEQUENCE [LARGE SCALE GENOMIC DNA]</scope>
    <source>
        <strain evidence="1 2">CBS 135458</strain>
    </source>
</reference>
<accession>A0ABR1VVI2</accession>
<dbReference type="EMBL" id="JAQQWL010000005">
    <property type="protein sequence ID" value="KAK8074195.1"/>
    <property type="molecule type" value="Genomic_DNA"/>
</dbReference>
<comment type="caution">
    <text evidence="1">The sequence shown here is derived from an EMBL/GenBank/DDBJ whole genome shotgun (WGS) entry which is preliminary data.</text>
</comment>
<protein>
    <submittedName>
        <fullName evidence="1">Uncharacterized protein</fullName>
    </submittedName>
</protein>
<name>A0ABR1VVI2_9PEZI</name>
<keyword evidence="2" id="KW-1185">Reference proteome</keyword>
<evidence type="ECO:0000313" key="1">
    <source>
        <dbReference type="EMBL" id="KAK8074195.1"/>
    </source>
</evidence>
<sequence length="133" mass="14774">MKVYWHPTAESSAHLPSCGTELEESRTPITTLPATSRASIKRSMPTDSKLIHAIMELRMAILAPVRQWSSFAELLTMPDCFVARFSVFLGCLFPRILAAAMQYDRVLFVPAGRALPKRGAPLLWRSAVPYASP</sequence>
<gene>
    <name evidence="1" type="ORF">PG994_005094</name>
</gene>
<evidence type="ECO:0000313" key="2">
    <source>
        <dbReference type="Proteomes" id="UP001480595"/>
    </source>
</evidence>
<dbReference type="RefSeq" id="XP_066718670.1">
    <property type="nucleotide sequence ID" value="XM_066856503.1"/>
</dbReference>